<dbReference type="GO" id="GO:0005886">
    <property type="term" value="C:plasma membrane"/>
    <property type="evidence" value="ECO:0007669"/>
    <property type="project" value="TreeGrafter"/>
</dbReference>
<dbReference type="InterPro" id="IPR032823">
    <property type="entry name" value="BCA_ABC_TP_C"/>
</dbReference>
<evidence type="ECO:0000313" key="7">
    <source>
        <dbReference type="EMBL" id="ANN74273.1"/>
    </source>
</evidence>
<dbReference type="GO" id="GO:0016887">
    <property type="term" value="F:ATP hydrolysis activity"/>
    <property type="evidence" value="ECO:0007669"/>
    <property type="project" value="InterPro"/>
</dbReference>
<dbReference type="GO" id="GO:0005524">
    <property type="term" value="F:ATP binding"/>
    <property type="evidence" value="ECO:0007669"/>
    <property type="project" value="UniProtKB-KW"/>
</dbReference>
<feature type="domain" description="ABC transporter" evidence="5">
    <location>
        <begin position="7"/>
        <end position="233"/>
    </location>
</feature>
<evidence type="ECO:0000259" key="5">
    <source>
        <dbReference type="PROSITE" id="PS50893"/>
    </source>
</evidence>
<gene>
    <name evidence="6" type="ORF">BAU06_24970</name>
    <name evidence="7" type="ORF">BAU08_25545</name>
</gene>
<keyword evidence="2" id="KW-0472">Membrane</keyword>
<evidence type="ECO:0000313" key="9">
    <source>
        <dbReference type="Proteomes" id="UP000092213"/>
    </source>
</evidence>
<dbReference type="InterPro" id="IPR003593">
    <property type="entry name" value="AAA+_ATPase"/>
</dbReference>
<dbReference type="SMART" id="SM00382">
    <property type="entry name" value="AAA"/>
    <property type="match status" value="1"/>
</dbReference>
<dbReference type="CDD" id="cd03219">
    <property type="entry name" value="ABC_Mj1267_LivG_branched"/>
    <property type="match status" value="1"/>
</dbReference>
<keyword evidence="8" id="KW-1185">Reference proteome</keyword>
<evidence type="ECO:0000256" key="4">
    <source>
        <dbReference type="ARBA" id="ARBA00022840"/>
    </source>
</evidence>
<keyword evidence="2" id="KW-1003">Cell membrane</keyword>
<dbReference type="Proteomes" id="UP000091897">
    <property type="component" value="Chromosome"/>
</dbReference>
<dbReference type="Pfam" id="PF12399">
    <property type="entry name" value="BCA_ABC_TP_C"/>
    <property type="match status" value="1"/>
</dbReference>
<evidence type="ECO:0000313" key="6">
    <source>
        <dbReference type="EMBL" id="ANN69123.1"/>
    </source>
</evidence>
<sequence length="235" mass="25745">MAQEDILVVEDVRKSFGGRVALDGASLRVARGSITGVIGPNGSGKSTLFNIVAGTLPPDAGRVLFDGKDLAHTSPAEICRRGLGRTFQISRLFSELTVLENLVAVAHGMSDADAVQRALELLDFLEIPALRDKWGAELSYGQRKLVEIARALMLAPRVMLLDEPFAGINPRLQNRIVEHLQSLRDQGLTVFFIDHEMRIVLEICDDLYVLAEGQIIAHGDAAAIRADERVKEAYF</sequence>
<dbReference type="STRING" id="463025.BAU08_25545"/>
<organism evidence="7 9">
    <name type="scientific">Bordetella bronchialis</name>
    <dbReference type="NCBI Taxonomy" id="463025"/>
    <lineage>
        <taxon>Bacteria</taxon>
        <taxon>Pseudomonadati</taxon>
        <taxon>Pseudomonadota</taxon>
        <taxon>Betaproteobacteria</taxon>
        <taxon>Burkholderiales</taxon>
        <taxon>Alcaligenaceae</taxon>
        <taxon>Bordetella</taxon>
    </lineage>
</organism>
<dbReference type="InterPro" id="IPR051120">
    <property type="entry name" value="ABC_AA/LPS_Transport"/>
</dbReference>
<dbReference type="PANTHER" id="PTHR45772">
    <property type="entry name" value="CONSERVED COMPONENT OF ABC TRANSPORTER FOR NATURAL AMINO ACIDS-RELATED"/>
    <property type="match status" value="1"/>
</dbReference>
<protein>
    <recommendedName>
        <fullName evidence="5">ABC transporter domain-containing protein</fullName>
    </recommendedName>
</protein>
<dbReference type="InterPro" id="IPR017871">
    <property type="entry name" value="ABC_transporter-like_CS"/>
</dbReference>
<dbReference type="KEGG" id="bbro:BAU06_24970"/>
<reference evidence="8 9" key="1">
    <citation type="submission" date="2016-06" db="EMBL/GenBank/DDBJ databases">
        <title>Complete genome sequences of Bordetella bronchialis and Bordetella flabilis.</title>
        <authorList>
            <person name="LiPuma J.J."/>
            <person name="Spilker T."/>
        </authorList>
    </citation>
    <scope>NUCLEOTIDE SEQUENCE [LARGE SCALE GENOMIC DNA]</scope>
    <source>
        <strain evidence="7 9">AU17976</strain>
        <strain evidence="6 8">AU3182</strain>
    </source>
</reference>
<dbReference type="AlphaFoldDB" id="A0A193FPC3"/>
<dbReference type="PROSITE" id="PS50893">
    <property type="entry name" value="ABC_TRANSPORTER_2"/>
    <property type="match status" value="1"/>
</dbReference>
<proteinExistence type="predicted"/>
<keyword evidence="1" id="KW-0813">Transport</keyword>
<evidence type="ECO:0000256" key="1">
    <source>
        <dbReference type="ARBA" id="ARBA00022448"/>
    </source>
</evidence>
<accession>A0A193FPC3</accession>
<evidence type="ECO:0000313" key="8">
    <source>
        <dbReference type="Proteomes" id="UP000091897"/>
    </source>
</evidence>
<dbReference type="SUPFAM" id="SSF52540">
    <property type="entry name" value="P-loop containing nucleoside triphosphate hydrolases"/>
    <property type="match status" value="1"/>
</dbReference>
<dbReference type="InterPro" id="IPR027417">
    <property type="entry name" value="P-loop_NTPase"/>
</dbReference>
<dbReference type="Pfam" id="PF00005">
    <property type="entry name" value="ABC_tran"/>
    <property type="match status" value="1"/>
</dbReference>
<dbReference type="EMBL" id="CP016171">
    <property type="protein sequence ID" value="ANN74273.1"/>
    <property type="molecule type" value="Genomic_DNA"/>
</dbReference>
<name>A0A193FPC3_9BORD</name>
<keyword evidence="3" id="KW-0547">Nucleotide-binding</keyword>
<dbReference type="RefSeq" id="WP_066357040.1">
    <property type="nucleotide sequence ID" value="NZ_CBCSFJ010000043.1"/>
</dbReference>
<dbReference type="EMBL" id="CP016170">
    <property type="protein sequence ID" value="ANN69123.1"/>
    <property type="molecule type" value="Genomic_DNA"/>
</dbReference>
<dbReference type="OrthoDB" id="9781337at2"/>
<keyword evidence="4" id="KW-0067">ATP-binding</keyword>
<dbReference type="PROSITE" id="PS00211">
    <property type="entry name" value="ABC_TRANSPORTER_1"/>
    <property type="match status" value="1"/>
</dbReference>
<dbReference type="Gene3D" id="3.40.50.300">
    <property type="entry name" value="P-loop containing nucleotide triphosphate hydrolases"/>
    <property type="match status" value="1"/>
</dbReference>
<dbReference type="PANTHER" id="PTHR45772:SF9">
    <property type="entry name" value="CONSERVED COMPONENT OF ABC TRANSPORTER FOR NATURAL AMINO ACIDS"/>
    <property type="match status" value="1"/>
</dbReference>
<evidence type="ECO:0000256" key="2">
    <source>
        <dbReference type="ARBA" id="ARBA00022475"/>
    </source>
</evidence>
<evidence type="ECO:0000256" key="3">
    <source>
        <dbReference type="ARBA" id="ARBA00022741"/>
    </source>
</evidence>
<dbReference type="Proteomes" id="UP000092213">
    <property type="component" value="Chromosome"/>
</dbReference>
<dbReference type="InterPro" id="IPR003439">
    <property type="entry name" value="ABC_transporter-like_ATP-bd"/>
</dbReference>